<keyword evidence="3 7" id="KW-0378">Hydrolase</keyword>
<dbReference type="RefSeq" id="WP_367167054.1">
    <property type="nucleotide sequence ID" value="NZ_JBFKZN010000003.1"/>
</dbReference>
<evidence type="ECO:0000256" key="1">
    <source>
        <dbReference type="ARBA" id="ARBA00007484"/>
    </source>
</evidence>
<evidence type="ECO:0000259" key="8">
    <source>
        <dbReference type="Pfam" id="PF00717"/>
    </source>
</evidence>
<dbReference type="Pfam" id="PF00717">
    <property type="entry name" value="Peptidase_S24"/>
    <property type="match status" value="1"/>
</dbReference>
<dbReference type="PRINTS" id="PR00726">
    <property type="entry name" value="LEXASERPTASE"/>
</dbReference>
<dbReference type="InterPro" id="IPR039418">
    <property type="entry name" value="LexA-like"/>
</dbReference>
<feature type="domain" description="Peptidase S24/S26A/S26B/S26C" evidence="8">
    <location>
        <begin position="16"/>
        <end position="131"/>
    </location>
</feature>
<evidence type="ECO:0000256" key="6">
    <source>
        <dbReference type="ARBA" id="ARBA00023236"/>
    </source>
</evidence>
<dbReference type="InterPro" id="IPR015927">
    <property type="entry name" value="Peptidase_S24_S26A/B/C"/>
</dbReference>
<dbReference type="PANTHER" id="PTHR33516:SF2">
    <property type="entry name" value="LEXA REPRESSOR-RELATED"/>
    <property type="match status" value="1"/>
</dbReference>
<evidence type="ECO:0000256" key="5">
    <source>
        <dbReference type="ARBA" id="ARBA00023204"/>
    </source>
</evidence>
<keyword evidence="9" id="KW-0548">Nucleotidyltransferase</keyword>
<keyword evidence="4 7" id="KW-0068">Autocatalytic cleavage</keyword>
<gene>
    <name evidence="9" type="primary">umuD</name>
    <name evidence="9" type="ORF">ABW286_07000</name>
</gene>
<dbReference type="SUPFAM" id="SSF51306">
    <property type="entry name" value="LexA/Signal peptidase"/>
    <property type="match status" value="1"/>
</dbReference>
<dbReference type="Gene3D" id="2.10.109.10">
    <property type="entry name" value="Umud Fragment, subunit A"/>
    <property type="match status" value="1"/>
</dbReference>
<keyword evidence="5" id="KW-0234">DNA repair</keyword>
<keyword evidence="10" id="KW-1185">Reference proteome</keyword>
<evidence type="ECO:0000256" key="3">
    <source>
        <dbReference type="ARBA" id="ARBA00022801"/>
    </source>
</evidence>
<dbReference type="Proteomes" id="UP001554567">
    <property type="component" value="Unassembled WGS sequence"/>
</dbReference>
<accession>A0ABV3MZD5</accession>
<dbReference type="InterPro" id="IPR050077">
    <property type="entry name" value="LexA_repressor"/>
</dbReference>
<dbReference type="InterPro" id="IPR036286">
    <property type="entry name" value="LexA/Signal_pep-like_sf"/>
</dbReference>
<organism evidence="9 10">
    <name type="scientific">Erwinia papayae</name>
    <dbReference type="NCBI Taxonomy" id="206499"/>
    <lineage>
        <taxon>Bacteria</taxon>
        <taxon>Pseudomonadati</taxon>
        <taxon>Pseudomonadota</taxon>
        <taxon>Gammaproteobacteria</taxon>
        <taxon>Enterobacterales</taxon>
        <taxon>Erwiniaceae</taxon>
        <taxon>Erwinia</taxon>
    </lineage>
</organism>
<name>A0ABV3MZD5_9GAMM</name>
<evidence type="ECO:0000313" key="10">
    <source>
        <dbReference type="Proteomes" id="UP001554567"/>
    </source>
</evidence>
<dbReference type="InterPro" id="IPR006197">
    <property type="entry name" value="Peptidase_S24_LexA"/>
</dbReference>
<keyword evidence="9" id="KW-0808">Transferase</keyword>
<reference evidence="9 10" key="1">
    <citation type="submission" date="2024-07" db="EMBL/GenBank/DDBJ databases">
        <authorList>
            <person name="Dulla G.F.J."/>
            <person name="Delorm J.G."/>
        </authorList>
    </citation>
    <scope>NUCLEOTIDE SEQUENCE [LARGE SCALE GENOMIC DNA]</scope>
    <source>
        <strain evidence="9 10">JGD 233</strain>
    </source>
</reference>
<dbReference type="GO" id="GO:0003887">
    <property type="term" value="F:DNA-directed DNA polymerase activity"/>
    <property type="evidence" value="ECO:0007669"/>
    <property type="project" value="UniProtKB-EC"/>
</dbReference>
<evidence type="ECO:0000313" key="9">
    <source>
        <dbReference type="EMBL" id="MEW5288929.1"/>
    </source>
</evidence>
<dbReference type="NCBIfam" id="NF007621">
    <property type="entry name" value="PRK10276.1"/>
    <property type="match status" value="1"/>
</dbReference>
<comment type="caution">
    <text evidence="9">The sequence shown here is derived from an EMBL/GenBank/DDBJ whole genome shotgun (WGS) entry which is preliminary data.</text>
</comment>
<keyword evidence="6" id="KW-0742">SOS response</keyword>
<protein>
    <submittedName>
        <fullName evidence="9">Translesion error-prone DNA polymerase V autoproteolytic subunit</fullName>
        <ecNumber evidence="9">2.7.7.7</ecNumber>
    </submittedName>
</protein>
<evidence type="ECO:0000256" key="7">
    <source>
        <dbReference type="RuleBase" id="RU003991"/>
    </source>
</evidence>
<evidence type="ECO:0000256" key="2">
    <source>
        <dbReference type="ARBA" id="ARBA00022763"/>
    </source>
</evidence>
<sequence length="144" mass="15816">MPVISRPLIHQTLHLPLYLERVSCGFPSPAQDYVEDALDLNNLVVKHPGATYFVRVSGDSMLGAGISDGDLLVVDRSLSAEHGDIVVAAVAGEFTVKELRTRPSVQLIPHNSNYSPLTFQDEEELEIFGVVTFTVKSNKHVRTC</sequence>
<evidence type="ECO:0000256" key="4">
    <source>
        <dbReference type="ARBA" id="ARBA00022813"/>
    </source>
</evidence>
<dbReference type="EC" id="2.7.7.7" evidence="9"/>
<comment type="similarity">
    <text evidence="1 7">Belongs to the peptidase S24 family.</text>
</comment>
<dbReference type="CDD" id="cd06529">
    <property type="entry name" value="S24_LexA-like"/>
    <property type="match status" value="1"/>
</dbReference>
<dbReference type="PANTHER" id="PTHR33516">
    <property type="entry name" value="LEXA REPRESSOR"/>
    <property type="match status" value="1"/>
</dbReference>
<dbReference type="EMBL" id="JBFKZN010000003">
    <property type="protein sequence ID" value="MEW5288929.1"/>
    <property type="molecule type" value="Genomic_DNA"/>
</dbReference>
<keyword evidence="2" id="KW-0227">DNA damage</keyword>
<proteinExistence type="inferred from homology"/>